<dbReference type="KEGG" id="bbh:BN112_0682"/>
<feature type="chain" id="PRO_5002197454" evidence="2">
    <location>
        <begin position="25"/>
        <end position="409"/>
    </location>
</feature>
<protein>
    <submittedName>
        <fullName evidence="3">Putative membrane protein</fullName>
    </submittedName>
</protein>
<feature type="compositionally biased region" description="Gly residues" evidence="1">
    <location>
        <begin position="398"/>
        <end position="409"/>
    </location>
</feature>
<reference evidence="3 4" key="1">
    <citation type="journal article" date="2012" name="BMC Genomics">
        <title>Comparative genomics of the classical Bordetella subspecies: the evolution and exchange of virulence-associated diversity amongst closely related pathogens.</title>
        <authorList>
            <person name="Park J."/>
            <person name="Zhang Y."/>
            <person name="Buboltz A.M."/>
            <person name="Zhang X."/>
            <person name="Schuster S.C."/>
            <person name="Ahuja U."/>
            <person name="Liu M."/>
            <person name="Miller J.F."/>
            <person name="Sebaihia M."/>
            <person name="Bentley S.D."/>
            <person name="Parkhill J."/>
            <person name="Harvill E.T."/>
        </authorList>
    </citation>
    <scope>NUCLEOTIDE SEQUENCE [LARGE SCALE GENOMIC DNA]</scope>
    <source>
        <strain evidence="3 4">253</strain>
    </source>
</reference>
<keyword evidence="2" id="KW-0732">Signal</keyword>
<dbReference type="HOGENOM" id="CLU_051460_0_0_4"/>
<sequence>MHTAKAPLAALALALGVSTPPALAQVGYDPEPAYDEPAGADPAAANLAPVEVAREAPPPLPVYQQPPVPGDGYIWVPGYWALNALGFYWVPGVWMLAPYPGALWTPGYWAYDAGYYRWRRGYWGPHIGFYGGINYGYGYIGFGYVGGYWNRDRFYYNRAVTNVNITRVTHVYERRVVVQHIDRSRVGYHGGPRGIQRRADPREMAAARERHTPPTDMQRDHARQAGRDRAQFDGGARRGPARTALEHPLSERGRDQAAPAPGARGPAGQGRPGQDRAAGQGGPRADDVSAPRRDARPSPDSVPRQAGARQENTRQENVRRNQSTPRQESAPRQHNAPRPERARPAEPRRDAGSPPERSSRPAPAPRAESRPQAERAASQPRAPGRQDGGGKAERGPGERGNGGGRGRDG</sequence>
<feature type="compositionally biased region" description="Basic and acidic residues" evidence="1">
    <location>
        <begin position="197"/>
        <end position="231"/>
    </location>
</feature>
<gene>
    <name evidence="3" type="ORF">BN112_0682</name>
</gene>
<dbReference type="RefSeq" id="WP_015063851.1">
    <property type="nucleotide sequence ID" value="NC_019382.1"/>
</dbReference>
<feature type="signal peptide" evidence="2">
    <location>
        <begin position="1"/>
        <end position="24"/>
    </location>
</feature>
<feature type="compositionally biased region" description="Basic and acidic residues" evidence="1">
    <location>
        <begin position="244"/>
        <end position="255"/>
    </location>
</feature>
<accession>A0A0C6P053</accession>
<dbReference type="Proteomes" id="UP000007564">
    <property type="component" value="Chromosome"/>
</dbReference>
<evidence type="ECO:0000256" key="1">
    <source>
        <dbReference type="SAM" id="MobiDB-lite"/>
    </source>
</evidence>
<feature type="compositionally biased region" description="Basic and acidic residues" evidence="1">
    <location>
        <begin position="284"/>
        <end position="297"/>
    </location>
</feature>
<dbReference type="InterPro" id="IPR024447">
    <property type="entry name" value="YXWGXW_rpt"/>
</dbReference>
<dbReference type="EMBL" id="HE965806">
    <property type="protein sequence ID" value="CCJ52600.1"/>
    <property type="molecule type" value="Genomic_DNA"/>
</dbReference>
<dbReference type="OrthoDB" id="121499at2"/>
<evidence type="ECO:0000313" key="4">
    <source>
        <dbReference type="Proteomes" id="UP000007564"/>
    </source>
</evidence>
<feature type="compositionally biased region" description="Basic and acidic residues" evidence="1">
    <location>
        <begin position="337"/>
        <end position="351"/>
    </location>
</feature>
<dbReference type="AlphaFoldDB" id="A0A0C6P053"/>
<feature type="compositionally biased region" description="Basic and acidic residues" evidence="1">
    <location>
        <begin position="388"/>
        <end position="397"/>
    </location>
</feature>
<evidence type="ECO:0000313" key="3">
    <source>
        <dbReference type="EMBL" id="CCJ52600.1"/>
    </source>
</evidence>
<feature type="region of interest" description="Disordered" evidence="1">
    <location>
        <begin position="187"/>
        <end position="409"/>
    </location>
</feature>
<name>A0A0C6P053_BORBO</name>
<organism evidence="3 4">
    <name type="scientific">Bordetella bronchiseptica 253</name>
    <dbReference type="NCBI Taxonomy" id="568707"/>
    <lineage>
        <taxon>Bacteria</taxon>
        <taxon>Pseudomonadati</taxon>
        <taxon>Pseudomonadota</taxon>
        <taxon>Betaproteobacteria</taxon>
        <taxon>Burkholderiales</taxon>
        <taxon>Alcaligenaceae</taxon>
        <taxon>Bordetella</taxon>
    </lineage>
</organism>
<feature type="compositionally biased region" description="Polar residues" evidence="1">
    <location>
        <begin position="320"/>
        <end position="332"/>
    </location>
</feature>
<proteinExistence type="predicted"/>
<evidence type="ECO:0000256" key="2">
    <source>
        <dbReference type="SAM" id="SignalP"/>
    </source>
</evidence>
<dbReference type="Pfam" id="PF12779">
    <property type="entry name" value="WXXGXW"/>
    <property type="match status" value="2"/>
</dbReference>